<dbReference type="AlphaFoldDB" id="A0A6V7NQ54"/>
<evidence type="ECO:0000313" key="1">
    <source>
        <dbReference type="EMBL" id="CAD1820607.1"/>
    </source>
</evidence>
<name>A0A6V7NQ54_ANACO</name>
<dbReference type="EMBL" id="LR862141">
    <property type="protein sequence ID" value="CAD1820607.1"/>
    <property type="molecule type" value="Genomic_DNA"/>
</dbReference>
<reference evidence="1" key="1">
    <citation type="submission" date="2020-07" db="EMBL/GenBank/DDBJ databases">
        <authorList>
            <person name="Lin J."/>
        </authorList>
    </citation>
    <scope>NUCLEOTIDE SEQUENCE</scope>
</reference>
<proteinExistence type="predicted"/>
<sequence>MKKKKKKKKKKLWEWNVERECLLGPIGRAFPWVAVPLEPWSWFSPHVVLGCYRYTRERRSGARQGPMAPLPPLPSSPSLDYTILKHFVPSNPSRFILGPSFTDEPNPDDFPYSSDSLPLMAKSIHLHS</sequence>
<organism evidence="1">
    <name type="scientific">Ananas comosus var. bracteatus</name>
    <name type="common">red pineapple</name>
    <dbReference type="NCBI Taxonomy" id="296719"/>
    <lineage>
        <taxon>Eukaryota</taxon>
        <taxon>Viridiplantae</taxon>
        <taxon>Streptophyta</taxon>
        <taxon>Embryophyta</taxon>
        <taxon>Tracheophyta</taxon>
        <taxon>Spermatophyta</taxon>
        <taxon>Magnoliopsida</taxon>
        <taxon>Liliopsida</taxon>
        <taxon>Poales</taxon>
        <taxon>Bromeliaceae</taxon>
        <taxon>Bromelioideae</taxon>
        <taxon>Ananas</taxon>
    </lineage>
</organism>
<protein>
    <submittedName>
        <fullName evidence="1">Uncharacterized protein</fullName>
    </submittedName>
</protein>
<accession>A0A6V7NQ54</accession>
<gene>
    <name evidence="1" type="ORF">CB5_LOCUS3818</name>
</gene>